<sequence>MDANDTLSLELKDQCNFSILAQQIQSLWNRSQLHADNTKLVDNLDVKHGYLLQSICHGCLHHALCGRLPEELSHAVHLKFRKKSLQNLQSTVYYHPASLTASDFILMLCMPIELYNSIGQLVSL</sequence>
<keyword evidence="2" id="KW-1185">Reference proteome</keyword>
<reference evidence="1" key="1">
    <citation type="journal article" date="2023" name="Science">
        <title>Genome structures resolve the early diversification of teleost fishes.</title>
        <authorList>
            <person name="Parey E."/>
            <person name="Louis A."/>
            <person name="Montfort J."/>
            <person name="Bouchez O."/>
            <person name="Roques C."/>
            <person name="Iampietro C."/>
            <person name="Lluch J."/>
            <person name="Castinel A."/>
            <person name="Donnadieu C."/>
            <person name="Desvignes T."/>
            <person name="Floi Bucao C."/>
            <person name="Jouanno E."/>
            <person name="Wen M."/>
            <person name="Mejri S."/>
            <person name="Dirks R."/>
            <person name="Jansen H."/>
            <person name="Henkel C."/>
            <person name="Chen W.J."/>
            <person name="Zahm M."/>
            <person name="Cabau C."/>
            <person name="Klopp C."/>
            <person name="Thompson A.W."/>
            <person name="Robinson-Rechavi M."/>
            <person name="Braasch I."/>
            <person name="Lecointre G."/>
            <person name="Bobe J."/>
            <person name="Postlethwait J.H."/>
            <person name="Berthelot C."/>
            <person name="Roest Crollius H."/>
            <person name="Guiguen Y."/>
        </authorList>
    </citation>
    <scope>NUCLEOTIDE SEQUENCE</scope>
    <source>
        <strain evidence="1">NC1722</strain>
    </source>
</reference>
<dbReference type="EMBL" id="JAINUG010002592">
    <property type="protein sequence ID" value="KAJ8347482.1"/>
    <property type="molecule type" value="Genomic_DNA"/>
</dbReference>
<gene>
    <name evidence="1" type="ORF">AAFF_G00193240</name>
</gene>
<accession>A0AAD7VXB2</accession>
<organism evidence="1 2">
    <name type="scientific">Aldrovandia affinis</name>
    <dbReference type="NCBI Taxonomy" id="143900"/>
    <lineage>
        <taxon>Eukaryota</taxon>
        <taxon>Metazoa</taxon>
        <taxon>Chordata</taxon>
        <taxon>Craniata</taxon>
        <taxon>Vertebrata</taxon>
        <taxon>Euteleostomi</taxon>
        <taxon>Actinopterygii</taxon>
        <taxon>Neopterygii</taxon>
        <taxon>Teleostei</taxon>
        <taxon>Notacanthiformes</taxon>
        <taxon>Halosauridae</taxon>
        <taxon>Aldrovandia</taxon>
    </lineage>
</organism>
<name>A0AAD7VXB2_9TELE</name>
<comment type="caution">
    <text evidence="1">The sequence shown here is derived from an EMBL/GenBank/DDBJ whole genome shotgun (WGS) entry which is preliminary data.</text>
</comment>
<dbReference type="Proteomes" id="UP001221898">
    <property type="component" value="Unassembled WGS sequence"/>
</dbReference>
<dbReference type="AlphaFoldDB" id="A0AAD7VXB2"/>
<protein>
    <submittedName>
        <fullName evidence="1">Uncharacterized protein</fullName>
    </submittedName>
</protein>
<evidence type="ECO:0000313" key="1">
    <source>
        <dbReference type="EMBL" id="KAJ8347482.1"/>
    </source>
</evidence>
<proteinExistence type="predicted"/>
<evidence type="ECO:0000313" key="2">
    <source>
        <dbReference type="Proteomes" id="UP001221898"/>
    </source>
</evidence>